<keyword evidence="9" id="KW-1185">Reference proteome</keyword>
<dbReference type="InterPro" id="IPR005821">
    <property type="entry name" value="Ion_trans_dom"/>
</dbReference>
<keyword evidence="4 5" id="KW-0472">Membrane</keyword>
<dbReference type="Gene3D" id="1.20.120.350">
    <property type="entry name" value="Voltage-gated potassium channels. Chain C"/>
    <property type="match status" value="1"/>
</dbReference>
<dbReference type="PANTHER" id="PTHR10037:SF278">
    <property type="entry name" value="SODIUM CHANNEL PROTEIN TYPE 2 SUBUNIT ALPHA"/>
    <property type="match status" value="1"/>
</dbReference>
<dbReference type="InterPro" id="IPR027359">
    <property type="entry name" value="Volt_channel_dom_sf"/>
</dbReference>
<feature type="transmembrane region" description="Helical" evidence="5">
    <location>
        <begin position="118"/>
        <end position="137"/>
    </location>
</feature>
<dbReference type="GO" id="GO:0086010">
    <property type="term" value="P:membrane depolarization during action potential"/>
    <property type="evidence" value="ECO:0007669"/>
    <property type="project" value="TreeGrafter"/>
</dbReference>
<dbReference type="FunFam" id="1.20.120.350:FF:000003">
    <property type="entry name" value="Voltage-dependent sodium channel"/>
    <property type="match status" value="1"/>
</dbReference>
<dbReference type="PANTHER" id="PTHR10037">
    <property type="entry name" value="VOLTAGE-GATED CATION CHANNEL CALCIUM AND SODIUM"/>
    <property type="match status" value="1"/>
</dbReference>
<evidence type="ECO:0000313" key="9">
    <source>
        <dbReference type="Proteomes" id="UP000694560"/>
    </source>
</evidence>
<reference evidence="8" key="1">
    <citation type="submission" date="2025-08" db="UniProtKB">
        <authorList>
            <consortium name="Ensembl"/>
        </authorList>
    </citation>
    <scope>IDENTIFICATION</scope>
</reference>
<evidence type="ECO:0000256" key="5">
    <source>
        <dbReference type="SAM" id="Phobius"/>
    </source>
</evidence>
<dbReference type="AlphaFoldDB" id="A0A8C5UDZ6"/>
<protein>
    <submittedName>
        <fullName evidence="8">Uncharacterized protein</fullName>
    </submittedName>
</protein>
<dbReference type="Proteomes" id="UP000694560">
    <property type="component" value="Unplaced"/>
</dbReference>
<feature type="transmembrane region" description="Helical" evidence="5">
    <location>
        <begin position="149"/>
        <end position="172"/>
    </location>
</feature>
<proteinExistence type="predicted"/>
<feature type="transmembrane region" description="Helical" evidence="5">
    <location>
        <begin position="79"/>
        <end position="97"/>
    </location>
</feature>
<evidence type="ECO:0000256" key="3">
    <source>
        <dbReference type="ARBA" id="ARBA00022989"/>
    </source>
</evidence>
<dbReference type="Ensembl" id="ENSMCST00000022107.1">
    <property type="protein sequence ID" value="ENSMCSP00000021557.1"/>
    <property type="gene ID" value="ENSMCSG00000015017.1"/>
</dbReference>
<evidence type="ECO:0000256" key="1">
    <source>
        <dbReference type="ARBA" id="ARBA00004141"/>
    </source>
</evidence>
<dbReference type="InterPro" id="IPR010526">
    <property type="entry name" value="Na_trans_assoc_dom"/>
</dbReference>
<dbReference type="InterPro" id="IPR043203">
    <property type="entry name" value="VGCC_Ca_Na"/>
</dbReference>
<feature type="domain" description="Sodium ion transport-associated" evidence="7">
    <location>
        <begin position="7"/>
        <end position="73"/>
    </location>
</feature>
<reference evidence="8" key="2">
    <citation type="submission" date="2025-09" db="UniProtKB">
        <authorList>
            <consortium name="Ensembl"/>
        </authorList>
    </citation>
    <scope>IDENTIFICATION</scope>
</reference>
<evidence type="ECO:0000256" key="2">
    <source>
        <dbReference type="ARBA" id="ARBA00022692"/>
    </source>
</evidence>
<dbReference type="Pfam" id="PF06512">
    <property type="entry name" value="Na_trans_assoc"/>
    <property type="match status" value="1"/>
</dbReference>
<evidence type="ECO:0000259" key="6">
    <source>
        <dbReference type="Pfam" id="PF00520"/>
    </source>
</evidence>
<accession>A0A8C5UDZ6</accession>
<dbReference type="GO" id="GO:0005248">
    <property type="term" value="F:voltage-gated sodium channel activity"/>
    <property type="evidence" value="ECO:0007669"/>
    <property type="project" value="InterPro"/>
</dbReference>
<dbReference type="OrthoDB" id="2984333at2759"/>
<dbReference type="Pfam" id="PF00520">
    <property type="entry name" value="Ion_trans"/>
    <property type="match status" value="1"/>
</dbReference>
<name>A0A8C5UDZ6_9PASS</name>
<dbReference type="SUPFAM" id="SSF81324">
    <property type="entry name" value="Voltage-gated potassium channels"/>
    <property type="match status" value="1"/>
</dbReference>
<sequence length="203" mass="23551">RMQINLDFSSSSEGSTVNLAVFGEEQTETEPEKASELQACFTEGCIQKFKCCKGNVESRKGRIWWNLRKTCYKIVEHNWFESFIVFMILLSSGALAFEDIHIEQHKTIKILLDYADKIFTYVFILEMVLKWVAYGFQTYFTNAWCWLDFLIVDVSLVSLVATALGFSEFGAIKSLRTLRALRPLRALSRFEGMRVRKKKRNNV</sequence>
<evidence type="ECO:0000256" key="4">
    <source>
        <dbReference type="ARBA" id="ARBA00023136"/>
    </source>
</evidence>
<evidence type="ECO:0000259" key="7">
    <source>
        <dbReference type="Pfam" id="PF06512"/>
    </source>
</evidence>
<keyword evidence="3 5" id="KW-1133">Transmembrane helix</keyword>
<evidence type="ECO:0000313" key="8">
    <source>
        <dbReference type="Ensembl" id="ENSMCSP00000021557.1"/>
    </source>
</evidence>
<feature type="domain" description="Ion transport" evidence="6">
    <location>
        <begin position="77"/>
        <end position="195"/>
    </location>
</feature>
<organism evidence="8 9">
    <name type="scientific">Malurus cyaneus samueli</name>
    <dbReference type="NCBI Taxonomy" id="2593467"/>
    <lineage>
        <taxon>Eukaryota</taxon>
        <taxon>Metazoa</taxon>
        <taxon>Chordata</taxon>
        <taxon>Craniata</taxon>
        <taxon>Vertebrata</taxon>
        <taxon>Euteleostomi</taxon>
        <taxon>Archelosauria</taxon>
        <taxon>Archosauria</taxon>
        <taxon>Dinosauria</taxon>
        <taxon>Saurischia</taxon>
        <taxon>Theropoda</taxon>
        <taxon>Coelurosauria</taxon>
        <taxon>Aves</taxon>
        <taxon>Neognathae</taxon>
        <taxon>Neoaves</taxon>
        <taxon>Telluraves</taxon>
        <taxon>Australaves</taxon>
        <taxon>Passeriformes</taxon>
        <taxon>Meliphagoidea</taxon>
        <taxon>Maluridae</taxon>
        <taxon>Malurus</taxon>
    </lineage>
</organism>
<dbReference type="GO" id="GO:0001518">
    <property type="term" value="C:voltage-gated sodium channel complex"/>
    <property type="evidence" value="ECO:0007669"/>
    <property type="project" value="InterPro"/>
</dbReference>
<dbReference type="GO" id="GO:0019228">
    <property type="term" value="P:neuronal action potential"/>
    <property type="evidence" value="ECO:0007669"/>
    <property type="project" value="TreeGrafter"/>
</dbReference>
<comment type="subcellular location">
    <subcellularLocation>
        <location evidence="1">Membrane</location>
        <topology evidence="1">Multi-pass membrane protein</topology>
    </subcellularLocation>
</comment>
<keyword evidence="2 5" id="KW-0812">Transmembrane</keyword>